<name>A0A210QPV5_MIZYE</name>
<evidence type="ECO:0000256" key="2">
    <source>
        <dbReference type="SAM" id="Phobius"/>
    </source>
</evidence>
<feature type="transmembrane region" description="Helical" evidence="2">
    <location>
        <begin position="21"/>
        <end position="42"/>
    </location>
</feature>
<feature type="transmembrane region" description="Helical" evidence="2">
    <location>
        <begin position="776"/>
        <end position="800"/>
    </location>
</feature>
<feature type="transmembrane region" description="Helical" evidence="2">
    <location>
        <begin position="258"/>
        <end position="276"/>
    </location>
</feature>
<feature type="transmembrane region" description="Helical" evidence="2">
    <location>
        <begin position="674"/>
        <end position="696"/>
    </location>
</feature>
<feature type="transmembrane region" description="Helical" evidence="2">
    <location>
        <begin position="701"/>
        <end position="725"/>
    </location>
</feature>
<evidence type="ECO:0000256" key="1">
    <source>
        <dbReference type="ARBA" id="ARBA00005585"/>
    </source>
</evidence>
<evidence type="ECO:0000313" key="5">
    <source>
        <dbReference type="Proteomes" id="UP000242188"/>
    </source>
</evidence>
<dbReference type="PANTHER" id="PTHR10796:SF92">
    <property type="entry name" value="PATCHED-RELATED, ISOFORM A"/>
    <property type="match status" value="1"/>
</dbReference>
<feature type="transmembrane region" description="Helical" evidence="2">
    <location>
        <begin position="317"/>
        <end position="341"/>
    </location>
</feature>
<dbReference type="InterPro" id="IPR053958">
    <property type="entry name" value="HMGCR/SNAP/NPC1-like_SSD"/>
</dbReference>
<sequence>MNFSRKVEDKISSVFASYGRALAIYPCTAIITCVLLNGLLGVNIQWMTSDSDIVRVYTPSNSQADQDRDQLVSVFPDSSGINFYRQSMDNLGLFGELIIIPRDGMNVLDRKYQRDIENIVETVRATFVTDIDDTTFKYDDLCARRNDRCVIDGDFLLGSVFWGKLENGGITRRIFEQEGYSLVIGPPTFVNESLQSATALKIRFNLRQDSRTFNELSAKWEKQFLETSRGIQLNDSEIAYQISDSLNIELDANTGSDIVYFSLTFTLMITYASFVASGGNCVSQRGHLGRAGVISAGLAILGAFGLMSVLHVDFVNIVGVMPFLIIGIGVDDMFIMMSGLADADQSAEIEDKIAFVMKTSGIAITITSLTNFIAFVVGITSVFKSVRNFCLFTASAVGFCYFNQITFFLGCMVLHERRVAANRHCVTCVPVKFPDEKNSTSESIAKRMCCTGSPAVSRNEQESMFEKVPRLVIPRVLVSLPAKLITVMLYLTYLAFSIIGVTRLHQGLILQNLVSENSYFHRFSNWDFEYFPLKYPLSFAVPTPLNYSSVKISDDIQSLLTTGRKQIEVEDSFELNWLKSYQQSSYFTNKSESAFVNGLKHFLNNTNVFKNDVVFNDEKDLIKASRFHVMSTSIKDTSRQGKLMLRMREIADDSSIPCFAFSPAFIFFEQYVSVLPSTLQTVGIAVVAVFVVACVLMPNPFLILCITISLASIITGVLGFMHFWGLSLSSITMIHVIMSVGFSVDFSAHICHAFLTSEGPDKNARVSKALEITAGPVFNSSVSSVIGIVMLTLSDSYVFISFFRVMLLVILFGLFHGMFVLPVVLSLIGPHKQILDNVSLFKRKSKKIEEAIGNYNHAYQPDS</sequence>
<organism evidence="4 5">
    <name type="scientific">Mizuhopecten yessoensis</name>
    <name type="common">Japanese scallop</name>
    <name type="synonym">Patinopecten yessoensis</name>
    <dbReference type="NCBI Taxonomy" id="6573"/>
    <lineage>
        <taxon>Eukaryota</taxon>
        <taxon>Metazoa</taxon>
        <taxon>Spiralia</taxon>
        <taxon>Lophotrochozoa</taxon>
        <taxon>Mollusca</taxon>
        <taxon>Bivalvia</taxon>
        <taxon>Autobranchia</taxon>
        <taxon>Pteriomorphia</taxon>
        <taxon>Pectinida</taxon>
        <taxon>Pectinoidea</taxon>
        <taxon>Pectinidae</taxon>
        <taxon>Mizuhopecten</taxon>
    </lineage>
</organism>
<dbReference type="Gene3D" id="1.20.1640.10">
    <property type="entry name" value="Multidrug efflux transporter AcrB transmembrane domain"/>
    <property type="match status" value="2"/>
</dbReference>
<dbReference type="GO" id="GO:0016020">
    <property type="term" value="C:membrane"/>
    <property type="evidence" value="ECO:0007669"/>
    <property type="project" value="TreeGrafter"/>
</dbReference>
<dbReference type="InterPro" id="IPR000731">
    <property type="entry name" value="SSD"/>
</dbReference>
<feature type="transmembrane region" description="Helical" evidence="2">
    <location>
        <begin position="362"/>
        <end position="383"/>
    </location>
</feature>
<feature type="transmembrane region" description="Helical" evidence="2">
    <location>
        <begin position="806"/>
        <end position="828"/>
    </location>
</feature>
<feature type="transmembrane region" description="Helical" evidence="2">
    <location>
        <begin position="288"/>
        <end position="311"/>
    </location>
</feature>
<dbReference type="EMBL" id="NEDP02002474">
    <property type="protein sequence ID" value="OWF50767.1"/>
    <property type="molecule type" value="Genomic_DNA"/>
</dbReference>
<keyword evidence="2" id="KW-0472">Membrane</keyword>
<feature type="transmembrane region" description="Helical" evidence="2">
    <location>
        <begin position="731"/>
        <end position="755"/>
    </location>
</feature>
<protein>
    <submittedName>
        <fullName evidence="4">Patched domain-containing protein 3</fullName>
    </submittedName>
</protein>
<comment type="similarity">
    <text evidence="1">Belongs to the patched family.</text>
</comment>
<dbReference type="AlphaFoldDB" id="A0A210QPV5"/>
<proteinExistence type="inferred from homology"/>
<dbReference type="InterPro" id="IPR051697">
    <property type="entry name" value="Patched_domain-protein"/>
</dbReference>
<accession>A0A210QPV5</accession>
<feature type="domain" description="SSD" evidence="3">
    <location>
        <begin position="257"/>
        <end position="414"/>
    </location>
</feature>
<evidence type="ECO:0000313" key="4">
    <source>
        <dbReference type="EMBL" id="OWF50767.1"/>
    </source>
</evidence>
<keyword evidence="2" id="KW-0812">Transmembrane</keyword>
<dbReference type="SUPFAM" id="SSF82866">
    <property type="entry name" value="Multidrug efflux transporter AcrB transmembrane domain"/>
    <property type="match status" value="2"/>
</dbReference>
<reference evidence="4 5" key="1">
    <citation type="journal article" date="2017" name="Nat. Ecol. Evol.">
        <title>Scallop genome provides insights into evolution of bilaterian karyotype and development.</title>
        <authorList>
            <person name="Wang S."/>
            <person name="Zhang J."/>
            <person name="Jiao W."/>
            <person name="Li J."/>
            <person name="Xun X."/>
            <person name="Sun Y."/>
            <person name="Guo X."/>
            <person name="Huan P."/>
            <person name="Dong B."/>
            <person name="Zhang L."/>
            <person name="Hu X."/>
            <person name="Sun X."/>
            <person name="Wang J."/>
            <person name="Zhao C."/>
            <person name="Wang Y."/>
            <person name="Wang D."/>
            <person name="Huang X."/>
            <person name="Wang R."/>
            <person name="Lv J."/>
            <person name="Li Y."/>
            <person name="Zhang Z."/>
            <person name="Liu B."/>
            <person name="Lu W."/>
            <person name="Hui Y."/>
            <person name="Liang J."/>
            <person name="Zhou Z."/>
            <person name="Hou R."/>
            <person name="Li X."/>
            <person name="Liu Y."/>
            <person name="Li H."/>
            <person name="Ning X."/>
            <person name="Lin Y."/>
            <person name="Zhao L."/>
            <person name="Xing Q."/>
            <person name="Dou J."/>
            <person name="Li Y."/>
            <person name="Mao J."/>
            <person name="Guo H."/>
            <person name="Dou H."/>
            <person name="Li T."/>
            <person name="Mu C."/>
            <person name="Jiang W."/>
            <person name="Fu Q."/>
            <person name="Fu X."/>
            <person name="Miao Y."/>
            <person name="Liu J."/>
            <person name="Yu Q."/>
            <person name="Li R."/>
            <person name="Liao H."/>
            <person name="Li X."/>
            <person name="Kong Y."/>
            <person name="Jiang Z."/>
            <person name="Chourrout D."/>
            <person name="Li R."/>
            <person name="Bao Z."/>
        </authorList>
    </citation>
    <scope>NUCLEOTIDE SEQUENCE [LARGE SCALE GENOMIC DNA]</scope>
    <source>
        <strain evidence="4 5">PY_sf001</strain>
    </source>
</reference>
<keyword evidence="5" id="KW-1185">Reference proteome</keyword>
<evidence type="ECO:0000259" key="3">
    <source>
        <dbReference type="PROSITE" id="PS50156"/>
    </source>
</evidence>
<dbReference type="PROSITE" id="PS50156">
    <property type="entry name" value="SSD"/>
    <property type="match status" value="1"/>
</dbReference>
<gene>
    <name evidence="4" type="ORF">KP79_PYT18182</name>
</gene>
<feature type="transmembrane region" description="Helical" evidence="2">
    <location>
        <begin position="389"/>
        <end position="414"/>
    </location>
</feature>
<dbReference type="PANTHER" id="PTHR10796">
    <property type="entry name" value="PATCHED-RELATED"/>
    <property type="match status" value="1"/>
</dbReference>
<dbReference type="Proteomes" id="UP000242188">
    <property type="component" value="Unassembled WGS sequence"/>
</dbReference>
<dbReference type="OrthoDB" id="6510177at2759"/>
<comment type="caution">
    <text evidence="4">The sequence shown here is derived from an EMBL/GenBank/DDBJ whole genome shotgun (WGS) entry which is preliminary data.</text>
</comment>
<dbReference type="Pfam" id="PF12349">
    <property type="entry name" value="Sterol-sensing"/>
    <property type="match status" value="1"/>
</dbReference>
<keyword evidence="2" id="KW-1133">Transmembrane helix</keyword>